<keyword evidence="1" id="KW-0378">Hydrolase</keyword>
<dbReference type="Pfam" id="PF03372">
    <property type="entry name" value="Exo_endo_phos"/>
    <property type="match status" value="1"/>
</dbReference>
<dbReference type="AlphaFoldDB" id="A0A0C2V1Y8"/>
<dbReference type="Gene3D" id="3.60.10.10">
    <property type="entry name" value="Endonuclease/exonuclease/phosphatase"/>
    <property type="match status" value="1"/>
</dbReference>
<dbReference type="RefSeq" id="WP_041061297.1">
    <property type="nucleotide sequence ID" value="NZ_JXRR01000022.1"/>
</dbReference>
<dbReference type="PANTHER" id="PTHR15822">
    <property type="entry name" value="TRAF AND TNF RECEPTOR-ASSOCIATED PROTEIN"/>
    <property type="match status" value="1"/>
</dbReference>
<reference evidence="3 4" key="1">
    <citation type="submission" date="2015-01" db="EMBL/GenBank/DDBJ databases">
        <title>Jeotgalibacillus campisalis genome sequencing.</title>
        <authorList>
            <person name="Goh K.M."/>
            <person name="Chan K.-G."/>
            <person name="Yaakop A.S."/>
            <person name="Ee R."/>
            <person name="Gan H.M."/>
            <person name="Chan C.S."/>
        </authorList>
    </citation>
    <scope>NUCLEOTIDE SEQUENCE [LARGE SCALE GENOMIC DNA]</scope>
    <source>
        <strain evidence="3 4">SF-57</strain>
    </source>
</reference>
<dbReference type="InterPro" id="IPR051547">
    <property type="entry name" value="TDP2-like"/>
</dbReference>
<evidence type="ECO:0000259" key="2">
    <source>
        <dbReference type="Pfam" id="PF03372"/>
    </source>
</evidence>
<dbReference type="PATRIC" id="fig|220754.4.peg.3475"/>
<organism evidence="3 4">
    <name type="scientific">Jeotgalibacillus campisalis</name>
    <dbReference type="NCBI Taxonomy" id="220754"/>
    <lineage>
        <taxon>Bacteria</taxon>
        <taxon>Bacillati</taxon>
        <taxon>Bacillota</taxon>
        <taxon>Bacilli</taxon>
        <taxon>Bacillales</taxon>
        <taxon>Caryophanaceae</taxon>
        <taxon>Jeotgalibacillus</taxon>
    </lineage>
</organism>
<dbReference type="PANTHER" id="PTHR15822:SF23">
    <property type="entry name" value="ENDONUCLEASE_EXONUCLEASE_PHOSPHATASE FAMILY PROTEIN"/>
    <property type="match status" value="1"/>
</dbReference>
<keyword evidence="3" id="KW-0255">Endonuclease</keyword>
<dbReference type="OrthoDB" id="9812537at2"/>
<dbReference type="SUPFAM" id="SSF56219">
    <property type="entry name" value="DNase I-like"/>
    <property type="match status" value="1"/>
</dbReference>
<evidence type="ECO:0000256" key="1">
    <source>
        <dbReference type="ARBA" id="ARBA00022801"/>
    </source>
</evidence>
<comment type="caution">
    <text evidence="3">The sequence shown here is derived from an EMBL/GenBank/DDBJ whole genome shotgun (WGS) entry which is preliminary data.</text>
</comment>
<keyword evidence="3" id="KW-0540">Nuclease</keyword>
<dbReference type="CDD" id="cd09079">
    <property type="entry name" value="RgfB-like"/>
    <property type="match status" value="1"/>
</dbReference>
<dbReference type="InterPro" id="IPR005135">
    <property type="entry name" value="Endo/exonuclease/phosphatase"/>
</dbReference>
<proteinExistence type="predicted"/>
<dbReference type="EMBL" id="JXRR01000022">
    <property type="protein sequence ID" value="KIL43057.1"/>
    <property type="molecule type" value="Genomic_DNA"/>
</dbReference>
<dbReference type="Proteomes" id="UP000031972">
    <property type="component" value="Unassembled WGS sequence"/>
</dbReference>
<accession>A0A0C2V1Y8</accession>
<dbReference type="GO" id="GO:0016787">
    <property type="term" value="F:hydrolase activity"/>
    <property type="evidence" value="ECO:0007669"/>
    <property type="project" value="UniProtKB-KW"/>
</dbReference>
<sequence length="260" mass="29795">MRLLTLNCHAWQEENQEEKIEILARTIVDNDYDVIALQEVSQKNASDARVDEHYGYVLLDKLKALGRAEDEMVWTFSHYSYDTQAEGLAILTRLPIVRTSEFFITASHDPAVWKTRSIVRATVLYGKQEIDLYSCHLGWWNDLEEPYKEQVDRLMEKVDSQRLSILLGDFNNDAGITGEGYTYLVEKGLFDTYTLAENKDSGVTISGKIAGWSENERQLRIDFIFANQPVRVAYSRVIFNGENQPVVSDHFGVEVELATE</sequence>
<name>A0A0C2V1Y8_9BACL</name>
<feature type="domain" description="Endonuclease/exonuclease/phosphatase" evidence="2">
    <location>
        <begin position="20"/>
        <end position="250"/>
    </location>
</feature>
<evidence type="ECO:0000313" key="4">
    <source>
        <dbReference type="Proteomes" id="UP000031972"/>
    </source>
</evidence>
<protein>
    <submittedName>
        <fullName evidence="3">Endonuclease</fullName>
    </submittedName>
</protein>
<dbReference type="GO" id="GO:0004519">
    <property type="term" value="F:endonuclease activity"/>
    <property type="evidence" value="ECO:0007669"/>
    <property type="project" value="UniProtKB-KW"/>
</dbReference>
<evidence type="ECO:0000313" key="3">
    <source>
        <dbReference type="EMBL" id="KIL43057.1"/>
    </source>
</evidence>
<gene>
    <name evidence="3" type="ORF">KR50_34600</name>
</gene>
<dbReference type="InterPro" id="IPR036691">
    <property type="entry name" value="Endo/exonu/phosph_ase_sf"/>
</dbReference>
<keyword evidence="4" id="KW-1185">Reference proteome</keyword>